<comment type="caution">
    <text evidence="7">The sequence shown here is derived from an EMBL/GenBank/DDBJ whole genome shotgun (WGS) entry which is preliminary data.</text>
</comment>
<protein>
    <recommendedName>
        <fullName evidence="9">Ribosomal protein L5 C-terminal domain-containing protein</fullName>
    </recommendedName>
</protein>
<dbReference type="GO" id="GO:1990904">
    <property type="term" value="C:ribonucleoprotein complex"/>
    <property type="evidence" value="ECO:0007669"/>
    <property type="project" value="UniProtKB-KW"/>
</dbReference>
<dbReference type="STRING" id="698492.A0A0E9NM39"/>
<dbReference type="InterPro" id="IPR031310">
    <property type="entry name" value="Ribosomal_uL5_N"/>
</dbReference>
<feature type="domain" description="Large ribosomal subunit protein uL5 C-terminal" evidence="6">
    <location>
        <begin position="178"/>
        <end position="244"/>
    </location>
</feature>
<dbReference type="GO" id="GO:0005840">
    <property type="term" value="C:ribosome"/>
    <property type="evidence" value="ECO:0007669"/>
    <property type="project" value="UniProtKB-KW"/>
</dbReference>
<keyword evidence="8" id="KW-1185">Reference proteome</keyword>
<dbReference type="Pfam" id="PF00281">
    <property type="entry name" value="Ribosomal_L5"/>
    <property type="match status" value="1"/>
</dbReference>
<dbReference type="PANTHER" id="PTHR11994">
    <property type="entry name" value="60S RIBOSOMAL PROTEIN L11-RELATED"/>
    <property type="match status" value="1"/>
</dbReference>
<feature type="domain" description="Large ribosomal subunit protein uL5 N-terminal" evidence="5">
    <location>
        <begin position="120"/>
        <end position="174"/>
    </location>
</feature>
<reference evidence="7 8" key="1">
    <citation type="journal article" date="2011" name="J. Gen. Appl. Microbiol.">
        <title>Draft genome sequencing of the enigmatic yeast Saitoella complicata.</title>
        <authorList>
            <person name="Nishida H."/>
            <person name="Hamamoto M."/>
            <person name="Sugiyama J."/>
        </authorList>
    </citation>
    <scope>NUCLEOTIDE SEQUENCE [LARGE SCALE GENOMIC DNA]</scope>
    <source>
        <strain evidence="7 8">NRRL Y-17804</strain>
    </source>
</reference>
<organism evidence="7 8">
    <name type="scientific">Saitoella complicata (strain BCRC 22490 / CBS 7301 / JCM 7358 / NBRC 10748 / NRRL Y-17804)</name>
    <dbReference type="NCBI Taxonomy" id="698492"/>
    <lineage>
        <taxon>Eukaryota</taxon>
        <taxon>Fungi</taxon>
        <taxon>Dikarya</taxon>
        <taxon>Ascomycota</taxon>
        <taxon>Taphrinomycotina</taxon>
        <taxon>Taphrinomycotina incertae sedis</taxon>
        <taxon>Saitoella</taxon>
    </lineage>
</organism>
<dbReference type="AlphaFoldDB" id="A0A0E9NM39"/>
<evidence type="ECO:0000259" key="5">
    <source>
        <dbReference type="Pfam" id="PF00281"/>
    </source>
</evidence>
<reference evidence="7 8" key="2">
    <citation type="journal article" date="2014" name="J. Gen. Appl. Microbiol.">
        <title>The early diverging ascomycetous budding yeast Saitoella complicata has three histone deacetylases belonging to the Clr6, Hos2, and Rpd3 lineages.</title>
        <authorList>
            <person name="Nishida H."/>
            <person name="Matsumoto T."/>
            <person name="Kondo S."/>
            <person name="Hamamoto M."/>
            <person name="Yoshikawa H."/>
        </authorList>
    </citation>
    <scope>NUCLEOTIDE SEQUENCE [LARGE SCALE GENOMIC DNA]</scope>
    <source>
        <strain evidence="7 8">NRRL Y-17804</strain>
    </source>
</reference>
<evidence type="ECO:0000313" key="7">
    <source>
        <dbReference type="EMBL" id="GAO50480.1"/>
    </source>
</evidence>
<evidence type="ECO:0000256" key="1">
    <source>
        <dbReference type="ARBA" id="ARBA00008553"/>
    </source>
</evidence>
<feature type="region of interest" description="Disordered" evidence="4">
    <location>
        <begin position="87"/>
        <end position="109"/>
    </location>
</feature>
<evidence type="ECO:0000256" key="3">
    <source>
        <dbReference type="ARBA" id="ARBA00023274"/>
    </source>
</evidence>
<dbReference type="Gene3D" id="3.30.1440.10">
    <property type="match status" value="1"/>
</dbReference>
<name>A0A0E9NM39_SAICN</name>
<dbReference type="InterPro" id="IPR031309">
    <property type="entry name" value="Ribosomal_uL5_C"/>
</dbReference>
<dbReference type="EMBL" id="BACD03000033">
    <property type="protein sequence ID" value="GAO50480.1"/>
    <property type="molecule type" value="Genomic_DNA"/>
</dbReference>
<dbReference type="GO" id="GO:0003735">
    <property type="term" value="F:structural constituent of ribosome"/>
    <property type="evidence" value="ECO:0007669"/>
    <property type="project" value="InterPro"/>
</dbReference>
<evidence type="ECO:0000313" key="8">
    <source>
        <dbReference type="Proteomes" id="UP000033140"/>
    </source>
</evidence>
<gene>
    <name evidence="7" type="ORF">G7K_4604-t1</name>
</gene>
<dbReference type="GO" id="GO:0006412">
    <property type="term" value="P:translation"/>
    <property type="evidence" value="ECO:0007669"/>
    <property type="project" value="InterPro"/>
</dbReference>
<dbReference type="InterPro" id="IPR022803">
    <property type="entry name" value="Ribosomal_uL5_dom_sf"/>
</dbReference>
<dbReference type="Proteomes" id="UP000033140">
    <property type="component" value="Unassembled WGS sequence"/>
</dbReference>
<evidence type="ECO:0000259" key="6">
    <source>
        <dbReference type="Pfam" id="PF00673"/>
    </source>
</evidence>
<evidence type="ECO:0008006" key="9">
    <source>
        <dbReference type="Google" id="ProtNLM"/>
    </source>
</evidence>
<dbReference type="OMA" id="HITIHTT"/>
<keyword evidence="2" id="KW-0689">Ribosomal protein</keyword>
<sequence>MNTAPLRTAFRAAACPSARRFISRKPIVTNKIEAPVTSPESVKFQAGPFENDRLQQHYNATIAPDLLVMTYDHRGVPEHLSQKNVLRTWDGSSPYHKNRPTRPQRGNKTILPIPEARNHRNIPKLEKIIVHAFVKEATLKKDVLPSAAMAIQSITGQKPKILNAKTGVSPWKLRVGMPIAVQVELKGPQMYRFLTTLVEVVWPRMRDFNGISRRSGDQTGNIAFGFADSALTLFPEIESTFDQQTLTVITRRGRYWLRWEYLSRVRSLRRPHRVGDEMDMEMEFRRRWRMDGEKVVKEEQPKLHYREFVGVEEQYDT</sequence>
<comment type="similarity">
    <text evidence="1">Belongs to the universal ribosomal protein uL5 family.</text>
</comment>
<accession>A0A0E9NM39</accession>
<reference evidence="7 8" key="3">
    <citation type="journal article" date="2015" name="Genome Announc.">
        <title>Draft Genome Sequence of the Archiascomycetous Yeast Saitoella complicata.</title>
        <authorList>
            <person name="Yamauchi K."/>
            <person name="Kondo S."/>
            <person name="Hamamoto M."/>
            <person name="Takahashi Y."/>
            <person name="Ogura Y."/>
            <person name="Hayashi T."/>
            <person name="Nishida H."/>
        </authorList>
    </citation>
    <scope>NUCLEOTIDE SEQUENCE [LARGE SCALE GENOMIC DNA]</scope>
    <source>
        <strain evidence="7 8">NRRL Y-17804</strain>
    </source>
</reference>
<evidence type="ECO:0000256" key="4">
    <source>
        <dbReference type="SAM" id="MobiDB-lite"/>
    </source>
</evidence>
<evidence type="ECO:0000256" key="2">
    <source>
        <dbReference type="ARBA" id="ARBA00022980"/>
    </source>
</evidence>
<dbReference type="InterPro" id="IPR002132">
    <property type="entry name" value="Ribosomal_uL5"/>
</dbReference>
<dbReference type="Pfam" id="PF00673">
    <property type="entry name" value="Ribosomal_L5_C"/>
    <property type="match status" value="1"/>
</dbReference>
<proteinExistence type="inferred from homology"/>
<keyword evidence="3" id="KW-0687">Ribonucleoprotein</keyword>
<dbReference type="SUPFAM" id="SSF55282">
    <property type="entry name" value="RL5-like"/>
    <property type="match status" value="1"/>
</dbReference>